<evidence type="ECO:0000256" key="8">
    <source>
        <dbReference type="ARBA" id="ARBA00023242"/>
    </source>
</evidence>
<evidence type="ECO:0000256" key="6">
    <source>
        <dbReference type="ARBA" id="ARBA00023125"/>
    </source>
</evidence>
<dbReference type="InterPro" id="IPR044817">
    <property type="entry name" value="SBP-like"/>
</dbReference>
<evidence type="ECO:0000256" key="5">
    <source>
        <dbReference type="ARBA" id="ARBA00023015"/>
    </source>
</evidence>
<dbReference type="PROSITE" id="PS51141">
    <property type="entry name" value="ZF_SBP"/>
    <property type="match status" value="1"/>
</dbReference>
<feature type="region of interest" description="Disordered" evidence="10">
    <location>
        <begin position="65"/>
        <end position="105"/>
    </location>
</feature>
<proteinExistence type="predicted"/>
<dbReference type="InterPro" id="IPR004333">
    <property type="entry name" value="SBP_dom"/>
</dbReference>
<dbReference type="AlphaFoldDB" id="A0A453RMT0"/>
<name>A0A453RMT0_AEGTS</name>
<keyword evidence="8" id="KW-0539">Nucleus</keyword>
<keyword evidence="7" id="KW-0804">Transcription</keyword>
<evidence type="ECO:0000256" key="10">
    <source>
        <dbReference type="SAM" id="MobiDB-lite"/>
    </source>
</evidence>
<dbReference type="PANTHER" id="PTHR31251">
    <property type="entry name" value="SQUAMOSA PROMOTER-BINDING-LIKE PROTEIN 4"/>
    <property type="match status" value="1"/>
</dbReference>
<reference evidence="12" key="5">
    <citation type="journal article" date="2021" name="G3 (Bethesda)">
        <title>Aegilops tauschii genome assembly Aet v5.0 features greater sequence contiguity and improved annotation.</title>
        <authorList>
            <person name="Wang L."/>
            <person name="Zhu T."/>
            <person name="Rodriguez J.C."/>
            <person name="Deal K.R."/>
            <person name="Dubcovsky J."/>
            <person name="McGuire P.E."/>
            <person name="Lux T."/>
            <person name="Spannagl M."/>
            <person name="Mayer K.F.X."/>
            <person name="Baldrich P."/>
            <person name="Meyers B.C."/>
            <person name="Huo N."/>
            <person name="Gu Y.Q."/>
            <person name="Zhou H."/>
            <person name="Devos K.M."/>
            <person name="Bennetzen J.L."/>
            <person name="Unver T."/>
            <person name="Budak H."/>
            <person name="Gulick P.J."/>
            <person name="Galiba G."/>
            <person name="Kalapos B."/>
            <person name="Nelson D.R."/>
            <person name="Li P."/>
            <person name="You F.M."/>
            <person name="Luo M.C."/>
            <person name="Dvorak J."/>
        </authorList>
    </citation>
    <scope>NUCLEOTIDE SEQUENCE [LARGE SCALE GENOMIC DNA]</scope>
    <source>
        <strain evidence="12">cv. AL8/78</strain>
    </source>
</reference>
<evidence type="ECO:0000256" key="9">
    <source>
        <dbReference type="PROSITE-ProRule" id="PRU00470"/>
    </source>
</evidence>
<reference evidence="12" key="3">
    <citation type="journal article" date="2017" name="Nature">
        <title>Genome sequence of the progenitor of the wheat D genome Aegilops tauschii.</title>
        <authorList>
            <person name="Luo M.C."/>
            <person name="Gu Y.Q."/>
            <person name="Puiu D."/>
            <person name="Wang H."/>
            <person name="Twardziok S.O."/>
            <person name="Deal K.R."/>
            <person name="Huo N."/>
            <person name="Zhu T."/>
            <person name="Wang L."/>
            <person name="Wang Y."/>
            <person name="McGuire P.E."/>
            <person name="Liu S."/>
            <person name="Long H."/>
            <person name="Ramasamy R.K."/>
            <person name="Rodriguez J.C."/>
            <person name="Van S.L."/>
            <person name="Yuan L."/>
            <person name="Wang Z."/>
            <person name="Xia Z."/>
            <person name="Xiao L."/>
            <person name="Anderson O.D."/>
            <person name="Ouyang S."/>
            <person name="Liang Y."/>
            <person name="Zimin A.V."/>
            <person name="Pertea G."/>
            <person name="Qi P."/>
            <person name="Bennetzen J.L."/>
            <person name="Dai X."/>
            <person name="Dawson M.W."/>
            <person name="Muller H.G."/>
            <person name="Kugler K."/>
            <person name="Rivarola-Duarte L."/>
            <person name="Spannagl M."/>
            <person name="Mayer K.F.X."/>
            <person name="Lu F.H."/>
            <person name="Bevan M.W."/>
            <person name="Leroy P."/>
            <person name="Li P."/>
            <person name="You F.M."/>
            <person name="Sun Q."/>
            <person name="Liu Z."/>
            <person name="Lyons E."/>
            <person name="Wicker T."/>
            <person name="Salzberg S.L."/>
            <person name="Devos K.M."/>
            <person name="Dvorak J."/>
        </authorList>
    </citation>
    <scope>NUCLEOTIDE SEQUENCE [LARGE SCALE GENOMIC DNA]</scope>
    <source>
        <strain evidence="12">cv. AL8/78</strain>
    </source>
</reference>
<dbReference type="GO" id="GO:0003677">
    <property type="term" value="F:DNA binding"/>
    <property type="evidence" value="ECO:0007669"/>
    <property type="project" value="UniProtKB-KW"/>
</dbReference>
<keyword evidence="13" id="KW-1185">Reference proteome</keyword>
<comment type="subcellular location">
    <subcellularLocation>
        <location evidence="1">Nucleus</location>
    </subcellularLocation>
</comment>
<keyword evidence="5" id="KW-0805">Transcription regulation</keyword>
<organism evidence="12 13">
    <name type="scientific">Aegilops tauschii subsp. strangulata</name>
    <name type="common">Goatgrass</name>
    <dbReference type="NCBI Taxonomy" id="200361"/>
    <lineage>
        <taxon>Eukaryota</taxon>
        <taxon>Viridiplantae</taxon>
        <taxon>Streptophyta</taxon>
        <taxon>Embryophyta</taxon>
        <taxon>Tracheophyta</taxon>
        <taxon>Spermatophyta</taxon>
        <taxon>Magnoliopsida</taxon>
        <taxon>Liliopsida</taxon>
        <taxon>Poales</taxon>
        <taxon>Poaceae</taxon>
        <taxon>BOP clade</taxon>
        <taxon>Pooideae</taxon>
        <taxon>Triticodae</taxon>
        <taxon>Triticeae</taxon>
        <taxon>Triticinae</taxon>
        <taxon>Aegilops</taxon>
    </lineage>
</organism>
<evidence type="ECO:0000313" key="12">
    <source>
        <dbReference type="EnsemblPlants" id="AET7Gv20637900.2"/>
    </source>
</evidence>
<feature type="compositionally biased region" description="Low complexity" evidence="10">
    <location>
        <begin position="67"/>
        <end position="85"/>
    </location>
</feature>
<keyword evidence="6" id="KW-0238">DNA-binding</keyword>
<dbReference type="PANTHER" id="PTHR31251:SF33">
    <property type="entry name" value="SQUAMOSA PROMOTER-BINDING-LIKE PROTEIN 16"/>
    <property type="match status" value="1"/>
</dbReference>
<dbReference type="Gene3D" id="4.10.1100.10">
    <property type="entry name" value="Transcription factor, SBP-box domain"/>
    <property type="match status" value="1"/>
</dbReference>
<dbReference type="Proteomes" id="UP000015105">
    <property type="component" value="Chromosome 7D"/>
</dbReference>
<accession>A0A453RMT0</accession>
<feature type="compositionally biased region" description="Gly residues" evidence="10">
    <location>
        <begin position="92"/>
        <end position="102"/>
    </location>
</feature>
<dbReference type="SUPFAM" id="SSF103612">
    <property type="entry name" value="SBT domain"/>
    <property type="match status" value="1"/>
</dbReference>
<feature type="domain" description="SBP-type" evidence="11">
    <location>
        <begin position="107"/>
        <end position="184"/>
    </location>
</feature>
<dbReference type="Pfam" id="PF03110">
    <property type="entry name" value="SBP"/>
    <property type="match status" value="1"/>
</dbReference>
<protein>
    <recommendedName>
        <fullName evidence="11">SBP-type domain-containing protein</fullName>
    </recommendedName>
</protein>
<keyword evidence="4" id="KW-0862">Zinc</keyword>
<evidence type="ECO:0000313" key="13">
    <source>
        <dbReference type="Proteomes" id="UP000015105"/>
    </source>
</evidence>
<evidence type="ECO:0000256" key="2">
    <source>
        <dbReference type="ARBA" id="ARBA00022723"/>
    </source>
</evidence>
<reference evidence="13" key="2">
    <citation type="journal article" date="2017" name="Nat. Plants">
        <title>The Aegilops tauschii genome reveals multiple impacts of transposons.</title>
        <authorList>
            <person name="Zhao G."/>
            <person name="Zou C."/>
            <person name="Li K."/>
            <person name="Wang K."/>
            <person name="Li T."/>
            <person name="Gao L."/>
            <person name="Zhang X."/>
            <person name="Wang H."/>
            <person name="Yang Z."/>
            <person name="Liu X."/>
            <person name="Jiang W."/>
            <person name="Mao L."/>
            <person name="Kong X."/>
            <person name="Jiao Y."/>
            <person name="Jia J."/>
        </authorList>
    </citation>
    <scope>NUCLEOTIDE SEQUENCE [LARGE SCALE GENOMIC DNA]</scope>
    <source>
        <strain evidence="13">cv. AL8/78</strain>
    </source>
</reference>
<dbReference type="Gramene" id="AET7Gv20637900.2">
    <property type="protein sequence ID" value="AET7Gv20637900.2"/>
    <property type="gene ID" value="AET7Gv20637900"/>
</dbReference>
<dbReference type="EnsemblPlants" id="AET7Gv20637900.2">
    <property type="protein sequence ID" value="AET7Gv20637900.2"/>
    <property type="gene ID" value="AET7Gv20637900"/>
</dbReference>
<keyword evidence="2" id="KW-0479">Metal-binding</keyword>
<evidence type="ECO:0000256" key="4">
    <source>
        <dbReference type="ARBA" id="ARBA00022833"/>
    </source>
</evidence>
<dbReference type="GO" id="GO:0005634">
    <property type="term" value="C:nucleus"/>
    <property type="evidence" value="ECO:0007669"/>
    <property type="project" value="UniProtKB-SubCell"/>
</dbReference>
<evidence type="ECO:0000259" key="11">
    <source>
        <dbReference type="PROSITE" id="PS51141"/>
    </source>
</evidence>
<keyword evidence="3 9" id="KW-0863">Zinc-finger</keyword>
<reference evidence="12" key="4">
    <citation type="submission" date="2019-03" db="UniProtKB">
        <authorList>
            <consortium name="EnsemblPlants"/>
        </authorList>
    </citation>
    <scope>IDENTIFICATION</scope>
</reference>
<sequence length="270" mass="28684">MDWDLKMPPGAWDLAELESDAAAAPAAGGQASAGGIANAAGRQECSVDLKLGGLGECGAAPGSRGLGKAPAEAASSASASAPSAAKRPRASSGGGGGSGSGAGQQQCPSCAVDGCKADLSRCRDYHRRHKVCEAHSKTPVVTVAGREMRFCQQCSRFHLLTEFDEAKRSCRKRLDGHNRRRRKPQPDVMNSASFMTSQQGYVSTTALYFNSPYMIGNMELSVRHIVNHDSPSMLTYCIDPLRYLAACNPPRGLLLHVAHLYLFSNFPSIK</sequence>
<dbReference type="GO" id="GO:0008270">
    <property type="term" value="F:zinc ion binding"/>
    <property type="evidence" value="ECO:0007669"/>
    <property type="project" value="UniProtKB-KW"/>
</dbReference>
<evidence type="ECO:0000256" key="3">
    <source>
        <dbReference type="ARBA" id="ARBA00022771"/>
    </source>
</evidence>
<dbReference type="InterPro" id="IPR036893">
    <property type="entry name" value="SBP_sf"/>
</dbReference>
<evidence type="ECO:0000256" key="1">
    <source>
        <dbReference type="ARBA" id="ARBA00004123"/>
    </source>
</evidence>
<evidence type="ECO:0000256" key="7">
    <source>
        <dbReference type="ARBA" id="ARBA00023163"/>
    </source>
</evidence>
<reference evidence="13" key="1">
    <citation type="journal article" date="2014" name="Science">
        <title>Ancient hybridizations among the ancestral genomes of bread wheat.</title>
        <authorList>
            <consortium name="International Wheat Genome Sequencing Consortium,"/>
            <person name="Marcussen T."/>
            <person name="Sandve S.R."/>
            <person name="Heier L."/>
            <person name="Spannagl M."/>
            <person name="Pfeifer M."/>
            <person name="Jakobsen K.S."/>
            <person name="Wulff B.B."/>
            <person name="Steuernagel B."/>
            <person name="Mayer K.F."/>
            <person name="Olsen O.A."/>
        </authorList>
    </citation>
    <scope>NUCLEOTIDE SEQUENCE [LARGE SCALE GENOMIC DNA]</scope>
    <source>
        <strain evidence="13">cv. AL8/78</strain>
    </source>
</reference>
<dbReference type="FunFam" id="4.10.1100.10:FF:000001">
    <property type="entry name" value="Squamosa promoter-binding-like protein 14"/>
    <property type="match status" value="1"/>
</dbReference>